<evidence type="ECO:0000313" key="3">
    <source>
        <dbReference type="Proteomes" id="UP001209755"/>
    </source>
</evidence>
<dbReference type="RefSeq" id="WP_264600444.1">
    <property type="nucleotide sequence ID" value="NZ_JAOQNS010000003.1"/>
</dbReference>
<proteinExistence type="predicted"/>
<reference evidence="3" key="1">
    <citation type="submission" date="2023-07" db="EMBL/GenBank/DDBJ databases">
        <title>Genome sequencing of Purple Non-Sulfur Bacteria from various extreme environments.</title>
        <authorList>
            <person name="Mayer M."/>
        </authorList>
    </citation>
    <scope>NUCLEOTIDE SEQUENCE [LARGE SCALE GENOMIC DNA]</scope>
    <source>
        <strain evidence="3">DSM 17935</strain>
    </source>
</reference>
<evidence type="ECO:0000313" key="2">
    <source>
        <dbReference type="EMBL" id="MCW2306776.1"/>
    </source>
</evidence>
<evidence type="ECO:0000256" key="1">
    <source>
        <dbReference type="SAM" id="SignalP"/>
    </source>
</evidence>
<protein>
    <recommendedName>
        <fullName evidence="4">DUF2846 domain-containing protein</fullName>
    </recommendedName>
</protein>
<evidence type="ECO:0008006" key="4">
    <source>
        <dbReference type="Google" id="ProtNLM"/>
    </source>
</evidence>
<dbReference type="Proteomes" id="UP001209755">
    <property type="component" value="Unassembled WGS sequence"/>
</dbReference>
<feature type="signal peptide" evidence="1">
    <location>
        <begin position="1"/>
        <end position="18"/>
    </location>
</feature>
<gene>
    <name evidence="2" type="ORF">M2319_001098</name>
</gene>
<keyword evidence="3" id="KW-1185">Reference proteome</keyword>
<feature type="chain" id="PRO_5045095561" description="DUF2846 domain-containing protein" evidence="1">
    <location>
        <begin position="19"/>
        <end position="182"/>
    </location>
</feature>
<organism evidence="2 3">
    <name type="scientific">Rhodobium gokarnense</name>
    <dbReference type="NCBI Taxonomy" id="364296"/>
    <lineage>
        <taxon>Bacteria</taxon>
        <taxon>Pseudomonadati</taxon>
        <taxon>Pseudomonadota</taxon>
        <taxon>Alphaproteobacteria</taxon>
        <taxon>Hyphomicrobiales</taxon>
        <taxon>Rhodobiaceae</taxon>
        <taxon>Rhodobium</taxon>
    </lineage>
</organism>
<sequence>MRWLAAFLFLMPVVPALGAEMVPVGAVSSFAQSTMDGEVFRYRAVLVEVDGGADLYIFADRGEGMELYAHAPSIAWRGGMSGQEPRLEVAPNTSLRVISENASVGRDRWEQVLTIAYRDARFVVAGYTYSHYDTLDPNAGGKCDVNLLSGRGIQDGRSFRTSMKAMPVEDWTMDVSPPGCSR</sequence>
<accession>A0ABT3H8Q7</accession>
<comment type="caution">
    <text evidence="2">The sequence shown here is derived from an EMBL/GenBank/DDBJ whole genome shotgun (WGS) entry which is preliminary data.</text>
</comment>
<dbReference type="EMBL" id="JAOQNS010000003">
    <property type="protein sequence ID" value="MCW2306776.1"/>
    <property type="molecule type" value="Genomic_DNA"/>
</dbReference>
<keyword evidence="1" id="KW-0732">Signal</keyword>
<name>A0ABT3H8Q7_9HYPH</name>